<protein>
    <submittedName>
        <fullName evidence="2">Uncharacterized protein</fullName>
    </submittedName>
</protein>
<accession>A0A9W4UNC8</accession>
<reference evidence="2" key="1">
    <citation type="submission" date="2023-01" db="EMBL/GenBank/DDBJ databases">
        <authorList>
            <person name="Van Ghelder C."/>
            <person name="Rancurel C."/>
        </authorList>
    </citation>
    <scope>NUCLEOTIDE SEQUENCE</scope>
    <source>
        <strain evidence="2">CNCM I-4278</strain>
    </source>
</reference>
<proteinExistence type="predicted"/>
<keyword evidence="3" id="KW-1185">Reference proteome</keyword>
<organism evidence="2 3">
    <name type="scientific">Periconia digitata</name>
    <dbReference type="NCBI Taxonomy" id="1303443"/>
    <lineage>
        <taxon>Eukaryota</taxon>
        <taxon>Fungi</taxon>
        <taxon>Dikarya</taxon>
        <taxon>Ascomycota</taxon>
        <taxon>Pezizomycotina</taxon>
        <taxon>Dothideomycetes</taxon>
        <taxon>Pleosporomycetidae</taxon>
        <taxon>Pleosporales</taxon>
        <taxon>Massarineae</taxon>
        <taxon>Periconiaceae</taxon>
        <taxon>Periconia</taxon>
    </lineage>
</organism>
<evidence type="ECO:0000313" key="2">
    <source>
        <dbReference type="EMBL" id="CAI6338021.1"/>
    </source>
</evidence>
<evidence type="ECO:0000256" key="1">
    <source>
        <dbReference type="SAM" id="Phobius"/>
    </source>
</evidence>
<evidence type="ECO:0000313" key="3">
    <source>
        <dbReference type="Proteomes" id="UP001152607"/>
    </source>
</evidence>
<comment type="caution">
    <text evidence="2">The sequence shown here is derived from an EMBL/GenBank/DDBJ whole genome shotgun (WGS) entry which is preliminary data.</text>
</comment>
<sequence length="154" mass="17196">MYSRDTSCEALAALTNCNHDVMAISSIRVTAVTTFLTNKTSSIWLCTSSFCLQPCLQSCSDMRVCCVRPRRPVLRMGLRCTVFPPIIIAFIGLPFERVCVMGVYDHLELLKPSCTITASVWLMTGTVWMVQLYNLGKLLLVVGSMFFLAKNIAR</sequence>
<dbReference type="Proteomes" id="UP001152607">
    <property type="component" value="Unassembled WGS sequence"/>
</dbReference>
<feature type="transmembrane region" description="Helical" evidence="1">
    <location>
        <begin position="76"/>
        <end position="95"/>
    </location>
</feature>
<dbReference type="EMBL" id="CAOQHR010000008">
    <property type="protein sequence ID" value="CAI6338021.1"/>
    <property type="molecule type" value="Genomic_DNA"/>
</dbReference>
<gene>
    <name evidence="2" type="ORF">PDIGIT_LOCUS11143</name>
</gene>
<feature type="transmembrane region" description="Helical" evidence="1">
    <location>
        <begin position="128"/>
        <end position="149"/>
    </location>
</feature>
<keyword evidence="1" id="KW-1133">Transmembrane helix</keyword>
<keyword evidence="1" id="KW-0472">Membrane</keyword>
<keyword evidence="1" id="KW-0812">Transmembrane</keyword>
<dbReference type="AlphaFoldDB" id="A0A9W4UNC8"/>
<name>A0A9W4UNC8_9PLEO</name>